<dbReference type="RefSeq" id="WP_359793149.1">
    <property type="nucleotide sequence ID" value="NZ_JBEYBN010000072.1"/>
</dbReference>
<sequence length="292" mass="31244">MAYGAEQRVRLSALRAGWLTQTFAHWPFRPDAVQALLPGGLVVDEYEGAAWVGLTPFVMADVRPPGVPAALPGLPTFAETNLRTYVRHRDGRDGLWFLSIEVAFPPMVAARAIGAPYNPGTLRVSTDGDTVSYSGSRWIGDASYRLVVRPGDPIEPTERDVWLTSRWRAYTRRLGMLWETPVEHEPWPLATAGVDVLEETLTAAAGLREAPLGEPPGALLGRSQACTARALQAVRPGAPLPAFLTPLDGIPAPSRDARACASTAGSRAWAPPPAHGSCSDTGNGHPSERSAT</sequence>
<protein>
    <submittedName>
        <fullName evidence="2">DUF2071 domain-containing protein</fullName>
    </submittedName>
</protein>
<feature type="region of interest" description="Disordered" evidence="1">
    <location>
        <begin position="254"/>
        <end position="292"/>
    </location>
</feature>
<comment type="caution">
    <text evidence="2">The sequence shown here is derived from an EMBL/GenBank/DDBJ whole genome shotgun (WGS) entry which is preliminary data.</text>
</comment>
<evidence type="ECO:0000313" key="3">
    <source>
        <dbReference type="Proteomes" id="UP001550603"/>
    </source>
</evidence>
<organism evidence="2 3">
    <name type="scientific">Streptomyces olindensis</name>
    <dbReference type="NCBI Taxonomy" id="358823"/>
    <lineage>
        <taxon>Bacteria</taxon>
        <taxon>Bacillati</taxon>
        <taxon>Actinomycetota</taxon>
        <taxon>Actinomycetes</taxon>
        <taxon>Kitasatosporales</taxon>
        <taxon>Streptomycetaceae</taxon>
        <taxon>Streptomyces</taxon>
    </lineage>
</organism>
<dbReference type="PANTHER" id="PTHR39186">
    <property type="entry name" value="DUF2071 FAMILY PROTEIN"/>
    <property type="match status" value="1"/>
</dbReference>
<dbReference type="PANTHER" id="PTHR39186:SF1">
    <property type="entry name" value="DUF2071 DOMAIN-CONTAINING PROTEIN"/>
    <property type="match status" value="1"/>
</dbReference>
<dbReference type="Pfam" id="PF09844">
    <property type="entry name" value="DUF2071"/>
    <property type="match status" value="1"/>
</dbReference>
<gene>
    <name evidence="2" type="ORF">ABZ568_34355</name>
</gene>
<dbReference type="InterPro" id="IPR023375">
    <property type="entry name" value="ADC_dom_sf"/>
</dbReference>
<name>A0ABV2Y5B0_9ACTN</name>
<dbReference type="InterPro" id="IPR018644">
    <property type="entry name" value="DUF2071"/>
</dbReference>
<dbReference type="SUPFAM" id="SSF160104">
    <property type="entry name" value="Acetoacetate decarboxylase-like"/>
    <property type="match status" value="1"/>
</dbReference>
<dbReference type="EMBL" id="JBEYBN010000072">
    <property type="protein sequence ID" value="MEU2271419.1"/>
    <property type="molecule type" value="Genomic_DNA"/>
</dbReference>
<dbReference type="Proteomes" id="UP001550603">
    <property type="component" value="Unassembled WGS sequence"/>
</dbReference>
<proteinExistence type="predicted"/>
<evidence type="ECO:0000313" key="2">
    <source>
        <dbReference type="EMBL" id="MEU2271419.1"/>
    </source>
</evidence>
<evidence type="ECO:0000256" key="1">
    <source>
        <dbReference type="SAM" id="MobiDB-lite"/>
    </source>
</evidence>
<reference evidence="2 3" key="1">
    <citation type="submission" date="2024-06" db="EMBL/GenBank/DDBJ databases">
        <title>The Natural Products Discovery Center: Release of the First 8490 Sequenced Strains for Exploring Actinobacteria Biosynthetic Diversity.</title>
        <authorList>
            <person name="Kalkreuter E."/>
            <person name="Kautsar S.A."/>
            <person name="Yang D."/>
            <person name="Bader C.D."/>
            <person name="Teijaro C.N."/>
            <person name="Fluegel L."/>
            <person name="Davis C.M."/>
            <person name="Simpson J.R."/>
            <person name="Lauterbach L."/>
            <person name="Steele A.D."/>
            <person name="Gui C."/>
            <person name="Meng S."/>
            <person name="Li G."/>
            <person name="Viehrig K."/>
            <person name="Ye F."/>
            <person name="Su P."/>
            <person name="Kiefer A.F."/>
            <person name="Nichols A."/>
            <person name="Cepeda A.J."/>
            <person name="Yan W."/>
            <person name="Fan B."/>
            <person name="Jiang Y."/>
            <person name="Adhikari A."/>
            <person name="Zheng C.-J."/>
            <person name="Schuster L."/>
            <person name="Cowan T.M."/>
            <person name="Smanski M.J."/>
            <person name="Chevrette M.G."/>
            <person name="De Carvalho L.P.S."/>
            <person name="Shen B."/>
        </authorList>
    </citation>
    <scope>NUCLEOTIDE SEQUENCE [LARGE SCALE GENOMIC DNA]</scope>
    <source>
        <strain evidence="2 3">NPDC019583</strain>
    </source>
</reference>
<accession>A0ABV2Y5B0</accession>
<keyword evidence="3" id="KW-1185">Reference proteome</keyword>